<comment type="caution">
    <text evidence="3">The sequence shown here is derived from an EMBL/GenBank/DDBJ whole genome shotgun (WGS) entry which is preliminary data.</text>
</comment>
<evidence type="ECO:0000313" key="4">
    <source>
        <dbReference type="Proteomes" id="UP000772434"/>
    </source>
</evidence>
<keyword evidence="4" id="KW-1185">Reference proteome</keyword>
<dbReference type="AlphaFoldDB" id="A0A9P5PX01"/>
<feature type="region of interest" description="Disordered" evidence="1">
    <location>
        <begin position="341"/>
        <end position="368"/>
    </location>
</feature>
<protein>
    <submittedName>
        <fullName evidence="3">Uncharacterized protein</fullName>
    </submittedName>
</protein>
<dbReference type="EMBL" id="JADNRY010000048">
    <property type="protein sequence ID" value="KAF9069595.1"/>
    <property type="molecule type" value="Genomic_DNA"/>
</dbReference>
<organism evidence="3 4">
    <name type="scientific">Rhodocollybia butyracea</name>
    <dbReference type="NCBI Taxonomy" id="206335"/>
    <lineage>
        <taxon>Eukaryota</taxon>
        <taxon>Fungi</taxon>
        <taxon>Dikarya</taxon>
        <taxon>Basidiomycota</taxon>
        <taxon>Agaricomycotina</taxon>
        <taxon>Agaricomycetes</taxon>
        <taxon>Agaricomycetidae</taxon>
        <taxon>Agaricales</taxon>
        <taxon>Marasmiineae</taxon>
        <taxon>Omphalotaceae</taxon>
        <taxon>Rhodocollybia</taxon>
    </lineage>
</organism>
<dbReference type="Proteomes" id="UP000772434">
    <property type="component" value="Unassembled WGS sequence"/>
</dbReference>
<feature type="compositionally biased region" description="Polar residues" evidence="1">
    <location>
        <begin position="341"/>
        <end position="352"/>
    </location>
</feature>
<evidence type="ECO:0000256" key="2">
    <source>
        <dbReference type="SAM" id="Phobius"/>
    </source>
</evidence>
<proteinExistence type="predicted"/>
<evidence type="ECO:0000313" key="3">
    <source>
        <dbReference type="EMBL" id="KAF9069595.1"/>
    </source>
</evidence>
<feature type="transmembrane region" description="Helical" evidence="2">
    <location>
        <begin position="74"/>
        <end position="92"/>
    </location>
</feature>
<feature type="compositionally biased region" description="Basic and acidic residues" evidence="1">
    <location>
        <begin position="355"/>
        <end position="368"/>
    </location>
</feature>
<gene>
    <name evidence="3" type="ORF">BDP27DRAFT_1325032</name>
</gene>
<accession>A0A9P5PX01</accession>
<evidence type="ECO:0000256" key="1">
    <source>
        <dbReference type="SAM" id="MobiDB-lite"/>
    </source>
</evidence>
<feature type="transmembrane region" description="Helical" evidence="2">
    <location>
        <begin position="104"/>
        <end position="129"/>
    </location>
</feature>
<name>A0A9P5PX01_9AGAR</name>
<dbReference type="OrthoDB" id="3038148at2759"/>
<feature type="compositionally biased region" description="Polar residues" evidence="1">
    <location>
        <begin position="396"/>
        <end position="408"/>
    </location>
</feature>
<keyword evidence="2" id="KW-0472">Membrane</keyword>
<feature type="transmembrane region" description="Helical" evidence="2">
    <location>
        <begin position="228"/>
        <end position="248"/>
    </location>
</feature>
<feature type="region of interest" description="Disordered" evidence="1">
    <location>
        <begin position="385"/>
        <end position="408"/>
    </location>
</feature>
<sequence length="408" mass="44684">MIKSMLQAAVCIRHSRVIIDSHGKKSRPRTLMDAYMIKGWLPSPQSTTEMSSPDSAAVAAAIHSFPLSSFVVEAWANGLYTCIFLLTLRAIILDKKYVNRKARWIAIVAVMYIAASIHNALTWEFVVNAFLDHGSSPLLLPALGDQPQWFRGLIASVFSFGILMTDCLSIWRCWVVWGHSWGAIALPILATIGGTVCAIISIVGQVLVAETKTPGSLPQHFLRFSEPYFALSFSTGVITTGMIVFRIWQVQNFSSKVGLDGKDPWRRTWGDIIEILVESAALNSASLLITFALFVRGTVDLDYMQSIQSQVSGLAPTLIFLRLAQGSGRPQTEWTMETSLNFGPRSQSSVSTGIPREEVSEGDLERGEPMGLKVSNVHFDKSSTAIGSVRTDSERTTSVSASNVGYNS</sequence>
<keyword evidence="2" id="KW-0812">Transmembrane</keyword>
<feature type="transmembrane region" description="Helical" evidence="2">
    <location>
        <begin position="183"/>
        <end position="208"/>
    </location>
</feature>
<reference evidence="3" key="1">
    <citation type="submission" date="2020-11" db="EMBL/GenBank/DDBJ databases">
        <authorList>
            <consortium name="DOE Joint Genome Institute"/>
            <person name="Ahrendt S."/>
            <person name="Riley R."/>
            <person name="Andreopoulos W."/>
            <person name="Labutti K."/>
            <person name="Pangilinan J."/>
            <person name="Ruiz-Duenas F.J."/>
            <person name="Barrasa J.M."/>
            <person name="Sanchez-Garcia M."/>
            <person name="Camarero S."/>
            <person name="Miyauchi S."/>
            <person name="Serrano A."/>
            <person name="Linde D."/>
            <person name="Babiker R."/>
            <person name="Drula E."/>
            <person name="Ayuso-Fernandez I."/>
            <person name="Pacheco R."/>
            <person name="Padilla G."/>
            <person name="Ferreira P."/>
            <person name="Barriuso J."/>
            <person name="Kellner H."/>
            <person name="Castanera R."/>
            <person name="Alfaro M."/>
            <person name="Ramirez L."/>
            <person name="Pisabarro A.G."/>
            <person name="Kuo A."/>
            <person name="Tritt A."/>
            <person name="Lipzen A."/>
            <person name="He G."/>
            <person name="Yan M."/>
            <person name="Ng V."/>
            <person name="Cullen D."/>
            <person name="Martin F."/>
            <person name="Rosso M.-N."/>
            <person name="Henrissat B."/>
            <person name="Hibbett D."/>
            <person name="Martinez A.T."/>
            <person name="Grigoriev I.V."/>
        </authorList>
    </citation>
    <scope>NUCLEOTIDE SEQUENCE</scope>
    <source>
        <strain evidence="3">AH 40177</strain>
    </source>
</reference>
<keyword evidence="2" id="KW-1133">Transmembrane helix</keyword>
<feature type="transmembrane region" description="Helical" evidence="2">
    <location>
        <begin position="149"/>
        <end position="171"/>
    </location>
</feature>